<comment type="caution">
    <text evidence="2">The sequence shown here is derived from an EMBL/GenBank/DDBJ whole genome shotgun (WGS) entry which is preliminary data.</text>
</comment>
<dbReference type="Proteomes" id="UP000305848">
    <property type="component" value="Unassembled WGS sequence"/>
</dbReference>
<accession>A0A4V5UWD8</accession>
<proteinExistence type="predicted"/>
<sequence length="188" mass="20566">MKKLTLNKLFFAIAACLLMSFATISCSKEGAKPDNGGNYGTYYIDPQLVGEWMWTSGSDGAYYDENGVYHGAAYGFATKFTVDANGNGTCFQHVYSSIGTGTELAVDISYNGYYEMDDAGNLNFYPMSGTYISTSGTNRPLHGDELYNPSTGGGRILTYPSVNFTTQGGRECLTVTYSETETEFFYKL</sequence>
<dbReference type="PROSITE" id="PS51257">
    <property type="entry name" value="PROKAR_LIPOPROTEIN"/>
    <property type="match status" value="1"/>
</dbReference>
<keyword evidence="3" id="KW-1185">Reference proteome</keyword>
<name>A0A4V5UWD8_9BACT</name>
<evidence type="ECO:0000256" key="1">
    <source>
        <dbReference type="SAM" id="SignalP"/>
    </source>
</evidence>
<evidence type="ECO:0008006" key="4">
    <source>
        <dbReference type="Google" id="ProtNLM"/>
    </source>
</evidence>
<organism evidence="2 3">
    <name type="scientific">Ilyomonas limi</name>
    <dbReference type="NCBI Taxonomy" id="2575867"/>
    <lineage>
        <taxon>Bacteria</taxon>
        <taxon>Pseudomonadati</taxon>
        <taxon>Bacteroidota</taxon>
        <taxon>Chitinophagia</taxon>
        <taxon>Chitinophagales</taxon>
        <taxon>Chitinophagaceae</taxon>
        <taxon>Ilyomonas</taxon>
    </lineage>
</organism>
<evidence type="ECO:0000313" key="3">
    <source>
        <dbReference type="Proteomes" id="UP000305848"/>
    </source>
</evidence>
<dbReference type="OrthoDB" id="9839645at2"/>
<dbReference type="RefSeq" id="WP_137261711.1">
    <property type="nucleotide sequence ID" value="NZ_SZQL01000007.1"/>
</dbReference>
<protein>
    <recommendedName>
        <fullName evidence="4">Lipocalin-like domain-containing protein</fullName>
    </recommendedName>
</protein>
<keyword evidence="1" id="KW-0732">Signal</keyword>
<evidence type="ECO:0000313" key="2">
    <source>
        <dbReference type="EMBL" id="TKK68523.1"/>
    </source>
</evidence>
<feature type="chain" id="PRO_5021015794" description="Lipocalin-like domain-containing protein" evidence="1">
    <location>
        <begin position="28"/>
        <end position="188"/>
    </location>
</feature>
<reference evidence="2 3" key="1">
    <citation type="submission" date="2019-05" db="EMBL/GenBank/DDBJ databases">
        <title>Panacibacter sp. strain 17mud1-8 Genome sequencing and assembly.</title>
        <authorList>
            <person name="Chhetri G."/>
        </authorList>
    </citation>
    <scope>NUCLEOTIDE SEQUENCE [LARGE SCALE GENOMIC DNA]</scope>
    <source>
        <strain evidence="2 3">17mud1-8</strain>
    </source>
</reference>
<feature type="signal peptide" evidence="1">
    <location>
        <begin position="1"/>
        <end position="27"/>
    </location>
</feature>
<gene>
    <name evidence="2" type="ORF">FC093_10390</name>
</gene>
<dbReference type="EMBL" id="SZQL01000007">
    <property type="protein sequence ID" value="TKK68523.1"/>
    <property type="molecule type" value="Genomic_DNA"/>
</dbReference>
<dbReference type="AlphaFoldDB" id="A0A4V5UWD8"/>